<dbReference type="NCBIfam" id="TIGR04294">
    <property type="entry name" value="pre_pil_HX9DG"/>
    <property type="match status" value="1"/>
</dbReference>
<protein>
    <submittedName>
        <fullName evidence="1">Uncharacterized protein</fullName>
    </submittedName>
</protein>
<comment type="caution">
    <text evidence="1">The sequence shown here is derived from an EMBL/GenBank/DDBJ whole genome shotgun (WGS) entry which is preliminary data.</text>
</comment>
<sequence length="167" mass="19013">MAYYNPSAKIYKCPADKSINVRSVAMNCRMNPTRIGEGKPAFTQGGNKVYKTFLKYDDIRYPTRIFVILDERSDSINDGFFGVDMSNTGELNGEGAVKPYWIVDYPATFHSQSANVSFADGHVEFHKWVQPTTLVPKGQARPGSWTCSDDKEIQWIQEHCTYRIQNQ</sequence>
<evidence type="ECO:0000313" key="1">
    <source>
        <dbReference type="EMBL" id="MPN28363.1"/>
    </source>
</evidence>
<dbReference type="EMBL" id="VSSQ01078630">
    <property type="protein sequence ID" value="MPN28363.1"/>
    <property type="molecule type" value="Genomic_DNA"/>
</dbReference>
<name>A0A645GXI2_9ZZZZ</name>
<organism evidence="1">
    <name type="scientific">bioreactor metagenome</name>
    <dbReference type="NCBI Taxonomy" id="1076179"/>
    <lineage>
        <taxon>unclassified sequences</taxon>
        <taxon>metagenomes</taxon>
        <taxon>ecological metagenomes</taxon>
    </lineage>
</organism>
<accession>A0A645GXI2</accession>
<dbReference type="AlphaFoldDB" id="A0A645GXI2"/>
<gene>
    <name evidence="1" type="ORF">SDC9_175804</name>
</gene>
<proteinExistence type="predicted"/>
<reference evidence="1" key="1">
    <citation type="submission" date="2019-08" db="EMBL/GenBank/DDBJ databases">
        <authorList>
            <person name="Kucharzyk K."/>
            <person name="Murdoch R.W."/>
            <person name="Higgins S."/>
            <person name="Loffler F."/>
        </authorList>
    </citation>
    <scope>NUCLEOTIDE SEQUENCE</scope>
</reference>
<dbReference type="InterPro" id="IPR027558">
    <property type="entry name" value="Pre_pil_HX9DG_C"/>
</dbReference>